<evidence type="ECO:0000313" key="4">
    <source>
        <dbReference type="Proteomes" id="UP000198281"/>
    </source>
</evidence>
<reference evidence="4" key="1">
    <citation type="submission" date="2017-06" db="EMBL/GenBank/DDBJ databases">
        <authorList>
            <person name="Varghese N."/>
            <person name="Submissions S."/>
        </authorList>
    </citation>
    <scope>NUCLEOTIDE SEQUENCE [LARGE SCALE GENOMIC DNA]</scope>
    <source>
        <strain evidence="4">LNB2</strain>
    </source>
</reference>
<accession>A0A239HJU4</accession>
<feature type="signal peptide" evidence="2">
    <location>
        <begin position="1"/>
        <end position="25"/>
    </location>
</feature>
<dbReference type="OrthoDB" id="7175603at2"/>
<evidence type="ECO:0000256" key="1">
    <source>
        <dbReference type="SAM" id="MobiDB-lite"/>
    </source>
</evidence>
<feature type="region of interest" description="Disordered" evidence="1">
    <location>
        <begin position="1951"/>
        <end position="1983"/>
    </location>
</feature>
<evidence type="ECO:0008006" key="5">
    <source>
        <dbReference type="Google" id="ProtNLM"/>
    </source>
</evidence>
<dbReference type="InterPro" id="IPR012334">
    <property type="entry name" value="Pectin_lyas_fold"/>
</dbReference>
<feature type="chain" id="PRO_5013145081" description="Filamentous hemagglutinin family N-terminal domain-containing protein" evidence="2">
    <location>
        <begin position="26"/>
        <end position="1983"/>
    </location>
</feature>
<feature type="compositionally biased region" description="Polar residues" evidence="1">
    <location>
        <begin position="1972"/>
        <end position="1983"/>
    </location>
</feature>
<proteinExistence type="predicted"/>
<keyword evidence="4" id="KW-1185">Reference proteome</keyword>
<evidence type="ECO:0000256" key="2">
    <source>
        <dbReference type="SAM" id="SignalP"/>
    </source>
</evidence>
<dbReference type="RefSeq" id="WP_089220341.1">
    <property type="nucleotide sequence ID" value="NZ_FZOS01000017.1"/>
</dbReference>
<feature type="compositionally biased region" description="Gly residues" evidence="1">
    <location>
        <begin position="446"/>
        <end position="463"/>
    </location>
</feature>
<gene>
    <name evidence="3" type="ORF">SAMN06295912_11766</name>
</gene>
<dbReference type="Proteomes" id="UP000198281">
    <property type="component" value="Unassembled WGS sequence"/>
</dbReference>
<feature type="region of interest" description="Disordered" evidence="1">
    <location>
        <begin position="446"/>
        <end position="466"/>
    </location>
</feature>
<dbReference type="Gene3D" id="2.160.20.10">
    <property type="entry name" value="Single-stranded right-handed beta-helix, Pectin lyase-like"/>
    <property type="match status" value="1"/>
</dbReference>
<dbReference type="EMBL" id="FZOS01000017">
    <property type="protein sequence ID" value="SNS81669.1"/>
    <property type="molecule type" value="Genomic_DNA"/>
</dbReference>
<keyword evidence="2" id="KW-0732">Signal</keyword>
<sequence>MPAYPNAKSRMTPAHLMLTSAAALAAGLALGGTPAFAQAFQGTPTVQSGNVTIDRNAPGLDIITVGSQQSVVNWTPTDTAVGGGAISFLPAGTTVQFQNNSAVTDYTILNRILPTDPTRAVQFDGQVTSQLTDALGATAQGGSVWFYSPGGIIAGAGAVFDVGSLLLTTSDPVVDGSGNFITGGAFSLAQAAAGSGIDIRAGAQINATPEGSYVAVVAPTITQSGAVTVNGSAAYVAAEAAQITILNGLFDINVTVGSTADGTPLEHVGSTTGPASTGSGDNHRIYMVSIPKNDAVTMMIGGDLGFDVAGAADVVNNVVVLSAGRNVADTSFVGAAAPFDASIHVSGANVTSAMTGRATTDLFVASTTASSQFASDVTIQGGARAHIGSRVSGDTMTIGGNATVIADNFGDSSTPVDVTGGEALIYTETGATLSILGNATITSNAAGGGNPTGTGSTGSGTGGKAQLSSNGGAISVGGDLMLSADGSAGSLDSAGVDGGNGTGGEVFVTSDQAGSLDVAGSVSMSAAGYGGANRGGGDGISGTGTGGLANLTAVTGTIDIQGDVNSSVLGSGGFVLEGTTGGAGQGGETNVGAGTGSLTIGGDVSVSADGSGGSASSFGNGGSGTGGLARINIYQPGGSVSINGPVSVTADGSGADSFSGSGGTGVGGTAEIVAIGGTMTLLSDIYVDTDGFGGSGVTAGNGTAGRSTILAREGAIVGGTTGTEVIEVEAEGFGGDGFGGGAGGIGTGGIAEVVAVNGASASTVTLNIVDLEAGGTGGTGAIGQSPGSAGGAGGAGIGGSASVLGAAGNGTLNVMQAIADATGLGGAGGTGGDDSSGTGGAGGAGGTGTGGNINIGTSSGTATPVTAGSASFGSIIAVANSQGGAGGAGGDGLTVGAGGRGGDALVDPALTGAVLLVRGSPVTVTDVALTANGIGGDGGNGGTIGAGGDAEGGNVAIVVTERFQGTEPGTLMAGSVTGISLATGGAGSTTGQARFGVANVEIRSSTATIDSLGMTVGGDVAGPMAALPSSLTATNGTLTVNTDLSLATPGDLAVVTDNGTIQADTVTVSAGGAIVDRVDPAGAAPVAPGQVRANLVSLTAGGAIDTAAGFASTGSLSFFSTDGVRLGDLASDGAVFVTATGDIMVGNVDSGDVVELLSDAGAVSAGNITALSDVELTSAAASVTARNIVSGDSVTTVAGTSVTLGDLSAGLVNPSTDPLARYRVGIDAGTALSVGAIDAVSDIGLVARAGTLDAGVVTTDGSLLLLGTQGVSFAGASTGTASNDAVYIADASMADLFGPDFDPAPIFAQQPVRLAGPITITGDVDTGKFAAATTGAFSAQGLSVTGLAFVDAGQTVDIGPLVVPGDLDLVGEAGIATGDIQVGGDVTLISTAGGVSFGDVTTPGYFDVEAVGTVSGGSVTAFEVGVTTDGDIALGDLTSSITGADSPDTPFGVGLIAGGGITAGDISSQTSVGLAARGGSIAVGTVTAPEGLLLALAATGASFGGISTANEGTVYIADASMFDLLVAPGFDPTPVLDAAPVRMAGAIAIGGPVSTGHLVAAGQSFVAQAGVDALSDVMVDVSGLANFAGPVTAPLIDVTSGDIAIGAGGGLGGIGTTSLRLSSVNSAGATIGGSGTVSGYLLDAGEAQRLRADNILFNGVAAANPATPAITIRDLTFTGADGGSAAQLLSATGGLGIATSGVIRVTGNARFVNMGANNSLRLQGQRVEVVTDTGSIGLFGSGTTLSGLLDISGANIHVASADLISQLAANPRFQGRDQQLLRPSAAERPEGYLQAGQMRLTFSDTLLIQNSGNFVDFGGFSTGNLLVTAVPASSGSGSADMVIFGRVQQPNGFLADFTVRDAITIEGSTNFSATSAVNTCQLAASVCEAPNIVPDDNPVVASIATDVIAVADQDPVPESIVPEELEEAAEKVASRSPIARPVMLVDTRPMDADPTIEEPVSSGGNPSLIGAAQTSTPNSGGGE</sequence>
<protein>
    <recommendedName>
        <fullName evidence="5">Filamentous hemagglutinin family N-terminal domain-containing protein</fullName>
    </recommendedName>
</protein>
<evidence type="ECO:0000313" key="3">
    <source>
        <dbReference type="EMBL" id="SNS81669.1"/>
    </source>
</evidence>
<organism evidence="3 4">
    <name type="scientific">Edaphosphingomonas laterariae</name>
    <dbReference type="NCBI Taxonomy" id="861865"/>
    <lineage>
        <taxon>Bacteria</taxon>
        <taxon>Pseudomonadati</taxon>
        <taxon>Pseudomonadota</taxon>
        <taxon>Alphaproteobacteria</taxon>
        <taxon>Sphingomonadales</taxon>
        <taxon>Rhizorhabdaceae</taxon>
        <taxon>Edaphosphingomonas</taxon>
    </lineage>
</organism>
<name>A0A239HJU4_9SPHN</name>